<dbReference type="AlphaFoldDB" id="A0A0G4G9X9"/>
<feature type="compositionally biased region" description="Basic and acidic residues" evidence="1">
    <location>
        <begin position="117"/>
        <end position="129"/>
    </location>
</feature>
<feature type="region of interest" description="Disordered" evidence="1">
    <location>
        <begin position="187"/>
        <end position="218"/>
    </location>
</feature>
<feature type="region of interest" description="Disordered" evidence="1">
    <location>
        <begin position="44"/>
        <end position="77"/>
    </location>
</feature>
<evidence type="ECO:0000313" key="2">
    <source>
        <dbReference type="EMBL" id="CEM25590.1"/>
    </source>
</evidence>
<reference evidence="2" key="1">
    <citation type="submission" date="2014-11" db="EMBL/GenBank/DDBJ databases">
        <authorList>
            <person name="Otto D Thomas"/>
            <person name="Naeem Raeece"/>
        </authorList>
    </citation>
    <scope>NUCLEOTIDE SEQUENCE</scope>
</reference>
<name>A0A0G4G9X9_9ALVE</name>
<feature type="compositionally biased region" description="Polar residues" evidence="1">
    <location>
        <begin position="189"/>
        <end position="202"/>
    </location>
</feature>
<proteinExistence type="predicted"/>
<dbReference type="VEuPathDB" id="CryptoDB:Cvel_20879"/>
<organism evidence="2">
    <name type="scientific">Chromera velia CCMP2878</name>
    <dbReference type="NCBI Taxonomy" id="1169474"/>
    <lineage>
        <taxon>Eukaryota</taxon>
        <taxon>Sar</taxon>
        <taxon>Alveolata</taxon>
        <taxon>Colpodellida</taxon>
        <taxon>Chromeraceae</taxon>
        <taxon>Chromera</taxon>
    </lineage>
</organism>
<gene>
    <name evidence="2" type="ORF">Cvel_20879</name>
</gene>
<dbReference type="EMBL" id="CDMZ01001009">
    <property type="protein sequence ID" value="CEM25590.1"/>
    <property type="molecule type" value="Genomic_DNA"/>
</dbReference>
<evidence type="ECO:0000256" key="1">
    <source>
        <dbReference type="SAM" id="MobiDB-lite"/>
    </source>
</evidence>
<feature type="region of interest" description="Disordered" evidence="1">
    <location>
        <begin position="107"/>
        <end position="129"/>
    </location>
</feature>
<protein>
    <submittedName>
        <fullName evidence="2">Uncharacterized protein</fullName>
    </submittedName>
</protein>
<accession>A0A0G4G9X9</accession>
<sequence>MQRQRGYDGYWVCERPAGGDAARRTQRVGKETAETPLSLLSVRVDWSGPPGGGFSGRRSDSLLSPRMARMPSRGGEETKLFQCRRSEAGADPEASAYVGASVSAYLETNENPGSGDPEMREYEHREGGGRRKVIETVTERGWGKPTTVSAGDRNVLGSLTTAKAGHAGGRGGSPIVRVTLEVLQYGTPELSSGGDSPNSAENIQRPFTAVETEEEDVRGRRQAMAYETSAVFGVTVTFDSPDTAEKGARVSTSN</sequence>